<name>A0A137NY87_CONC2</name>
<evidence type="ECO:0000259" key="2">
    <source>
        <dbReference type="PROSITE" id="PS50003"/>
    </source>
</evidence>
<dbReference type="GO" id="GO:0005829">
    <property type="term" value="C:cytosol"/>
    <property type="evidence" value="ECO:0007669"/>
    <property type="project" value="TreeGrafter"/>
</dbReference>
<evidence type="ECO:0000256" key="1">
    <source>
        <dbReference type="ARBA" id="ARBA00038454"/>
    </source>
</evidence>
<dbReference type="OMA" id="FQGPIAC"/>
<dbReference type="AlphaFoldDB" id="A0A137NY87"/>
<reference evidence="3 4" key="1">
    <citation type="journal article" date="2015" name="Genome Biol. Evol.">
        <title>Phylogenomic analyses indicate that early fungi evolved digesting cell walls of algal ancestors of land plants.</title>
        <authorList>
            <person name="Chang Y."/>
            <person name="Wang S."/>
            <person name="Sekimoto S."/>
            <person name="Aerts A.L."/>
            <person name="Choi C."/>
            <person name="Clum A."/>
            <person name="LaButti K.M."/>
            <person name="Lindquist E.A."/>
            <person name="Yee Ngan C."/>
            <person name="Ohm R.A."/>
            <person name="Salamov A.A."/>
            <person name="Grigoriev I.V."/>
            <person name="Spatafora J.W."/>
            <person name="Berbee M.L."/>
        </authorList>
    </citation>
    <scope>NUCLEOTIDE SEQUENCE [LARGE SCALE GENOMIC DNA]</scope>
    <source>
        <strain evidence="3 4">NRRL 28638</strain>
    </source>
</reference>
<proteinExistence type="inferred from homology"/>
<dbReference type="STRING" id="796925.A0A137NY87"/>
<evidence type="ECO:0000313" key="3">
    <source>
        <dbReference type="EMBL" id="KXN67614.1"/>
    </source>
</evidence>
<dbReference type="FunFam" id="3.30.450.40:FF:000008">
    <property type="entry name" value="GAF domain-containing proteins"/>
    <property type="match status" value="1"/>
</dbReference>
<dbReference type="InterPro" id="IPR000614">
    <property type="entry name" value="FRMsr_CS"/>
</dbReference>
<dbReference type="PANTHER" id="PTHR21021">
    <property type="entry name" value="GAF/PUTATIVE CYTOSKELETAL PROTEIN"/>
    <property type="match status" value="1"/>
</dbReference>
<dbReference type="InterPro" id="IPR051330">
    <property type="entry name" value="Phosphatase_reg/MetRdx"/>
</dbReference>
<sequence>MTIDSDIKTTQVKFWEEFLLKAESLVEGQTNWVSNLSNISALLYHELRTPEYPELAKDVNWAGFYLLNEENPKDLILGPFQGKIACVQIPYGKGVCGAGYKDGVSQLVHDVHQFPGHIACDSESESELVVPIFIDDKKKIGVIDIDCKTVNGFNEIDQEYVEKLSKLITDKCNFSYYKPLAIE</sequence>
<organism evidence="3 4">
    <name type="scientific">Conidiobolus coronatus (strain ATCC 28846 / CBS 209.66 / NRRL 28638)</name>
    <name type="common">Delacroixia coronata</name>
    <dbReference type="NCBI Taxonomy" id="796925"/>
    <lineage>
        <taxon>Eukaryota</taxon>
        <taxon>Fungi</taxon>
        <taxon>Fungi incertae sedis</taxon>
        <taxon>Zoopagomycota</taxon>
        <taxon>Entomophthoromycotina</taxon>
        <taxon>Entomophthoromycetes</taxon>
        <taxon>Entomophthorales</taxon>
        <taxon>Ancylistaceae</taxon>
        <taxon>Conidiobolus</taxon>
    </lineage>
</organism>
<dbReference type="PROSITE" id="PS01320">
    <property type="entry name" value="UPF0067"/>
    <property type="match status" value="1"/>
</dbReference>
<feature type="domain" description="PH" evidence="2">
    <location>
        <begin position="1"/>
        <end position="41"/>
    </location>
</feature>
<dbReference type="PROSITE" id="PS50003">
    <property type="entry name" value="PH_DOMAIN"/>
    <property type="match status" value="1"/>
</dbReference>
<dbReference type="InterPro" id="IPR003018">
    <property type="entry name" value="GAF"/>
</dbReference>
<comment type="similarity">
    <text evidence="1">Belongs to the free Met sulfoxide reductase family.</text>
</comment>
<keyword evidence="4" id="KW-1185">Reference proteome</keyword>
<dbReference type="EMBL" id="KQ964624">
    <property type="protein sequence ID" value="KXN67614.1"/>
    <property type="molecule type" value="Genomic_DNA"/>
</dbReference>
<dbReference type="InterPro" id="IPR029016">
    <property type="entry name" value="GAF-like_dom_sf"/>
</dbReference>
<evidence type="ECO:0000313" key="4">
    <source>
        <dbReference type="Proteomes" id="UP000070444"/>
    </source>
</evidence>
<dbReference type="SUPFAM" id="SSF55781">
    <property type="entry name" value="GAF domain-like"/>
    <property type="match status" value="1"/>
</dbReference>
<dbReference type="GO" id="GO:0033745">
    <property type="term" value="F:L-methionine-(R)-S-oxide reductase activity"/>
    <property type="evidence" value="ECO:0007669"/>
    <property type="project" value="EnsemblFungi"/>
</dbReference>
<dbReference type="OrthoDB" id="15735at2759"/>
<gene>
    <name evidence="3" type="ORF">CONCODRAFT_60847</name>
</gene>
<dbReference type="GO" id="GO:0034599">
    <property type="term" value="P:cellular response to oxidative stress"/>
    <property type="evidence" value="ECO:0007669"/>
    <property type="project" value="EnsemblFungi"/>
</dbReference>
<accession>A0A137NY87</accession>
<dbReference type="Pfam" id="PF13185">
    <property type="entry name" value="GAF_2"/>
    <property type="match status" value="1"/>
</dbReference>
<dbReference type="Gene3D" id="3.30.450.40">
    <property type="match status" value="1"/>
</dbReference>
<dbReference type="PANTHER" id="PTHR21021:SF15">
    <property type="entry name" value="FREE METHIONINE-R-SULFOXIDE REDUCTASE"/>
    <property type="match status" value="1"/>
</dbReference>
<dbReference type="Proteomes" id="UP000070444">
    <property type="component" value="Unassembled WGS sequence"/>
</dbReference>
<dbReference type="InterPro" id="IPR001849">
    <property type="entry name" value="PH_domain"/>
</dbReference>
<protein>
    <submittedName>
        <fullName evidence="3">GAF domain-like protein</fullName>
    </submittedName>
</protein>